<dbReference type="EMBL" id="JADOUF010000001">
    <property type="protein sequence ID" value="MBG6134152.1"/>
    <property type="molecule type" value="Genomic_DNA"/>
</dbReference>
<dbReference type="Pfam" id="PF02653">
    <property type="entry name" value="BPD_transp_2"/>
    <property type="match status" value="1"/>
</dbReference>
<keyword evidence="8 11" id="KW-0472">Membrane</keyword>
<proteinExistence type="predicted"/>
<evidence type="ECO:0000256" key="8">
    <source>
        <dbReference type="ARBA" id="ARBA00023136"/>
    </source>
</evidence>
<evidence type="ECO:0000256" key="5">
    <source>
        <dbReference type="ARBA" id="ARBA00022597"/>
    </source>
</evidence>
<feature type="transmembrane region" description="Helical" evidence="11">
    <location>
        <begin position="239"/>
        <end position="261"/>
    </location>
</feature>
<evidence type="ECO:0000256" key="2">
    <source>
        <dbReference type="ARBA" id="ARBA00022448"/>
    </source>
</evidence>
<dbReference type="InterPro" id="IPR001851">
    <property type="entry name" value="ABC_transp_permease"/>
</dbReference>
<evidence type="ECO:0000256" key="1">
    <source>
        <dbReference type="ARBA" id="ARBA00004651"/>
    </source>
</evidence>
<keyword evidence="2" id="KW-0813">Transport</keyword>
<dbReference type="PANTHER" id="PTHR32196:SF32">
    <property type="entry name" value="XYLOSE TRANSPORT SYSTEM PERMEASE PROTEIN XYLH"/>
    <property type="match status" value="1"/>
</dbReference>
<keyword evidence="6 11" id="KW-0812">Transmembrane</keyword>
<evidence type="ECO:0000256" key="10">
    <source>
        <dbReference type="ARBA" id="ARBA00035686"/>
    </source>
</evidence>
<keyword evidence="13" id="KW-1185">Reference proteome</keyword>
<name>A0A8J7GCZ0_9ACTN</name>
<sequence length="346" mass="35842">MAKVATVPTDERLATTGLARRLLTRPELGAAVGAAAVFTFFALYTEQFATSTGVANMLDPAATLGIMAVAVALLMIGGEFDLSAGVTTASSALIVGMLATELGLNVWAALGVAILFGACVGLLNGILVVRTGLPSFIVTLGTFLMLQGLNLGITKLVTGTVQVRGLKTADGYASAHAVFASTWKIGGGEYRVTILWWLLATAVATWVLLRTRAGNWIFAVGGNATAARTVGVPAARTKILLFVTVSVTASIVGAMLLLRLTSVQANAGIGEEFQYIIAAVIGGCLLTGGYGSAIGAAIGALIFGMAKQGIVFAGWDSDWFQLFLGLLLVLATLLNLYVRRRAEAKK</sequence>
<feature type="transmembrane region" description="Helical" evidence="11">
    <location>
        <begin position="28"/>
        <end position="45"/>
    </location>
</feature>
<comment type="caution">
    <text evidence="12">The sequence shown here is derived from an EMBL/GenBank/DDBJ whole genome shotgun (WGS) entry which is preliminary data.</text>
</comment>
<comment type="function">
    <text evidence="9">Part of the binding-protein-dependent transport system for D-xylose. Probably responsible for the translocation of the substrate across the membrane.</text>
</comment>
<dbReference type="RefSeq" id="WP_197001419.1">
    <property type="nucleotide sequence ID" value="NZ_BONS01000026.1"/>
</dbReference>
<dbReference type="GO" id="GO:0022857">
    <property type="term" value="F:transmembrane transporter activity"/>
    <property type="evidence" value="ECO:0007669"/>
    <property type="project" value="InterPro"/>
</dbReference>
<comment type="subcellular location">
    <subcellularLocation>
        <location evidence="1">Cell membrane</location>
        <topology evidence="1">Multi-pass membrane protein</topology>
    </subcellularLocation>
</comment>
<dbReference type="CDD" id="cd06579">
    <property type="entry name" value="TM_PBP1_transp_AraH_like"/>
    <property type="match status" value="1"/>
</dbReference>
<dbReference type="AlphaFoldDB" id="A0A8J7GCZ0"/>
<protein>
    <recommendedName>
        <fullName evidence="10">Xylose transport system permease protein XylH</fullName>
    </recommendedName>
</protein>
<evidence type="ECO:0000313" key="12">
    <source>
        <dbReference type="EMBL" id="MBG6134152.1"/>
    </source>
</evidence>
<dbReference type="Proteomes" id="UP000622552">
    <property type="component" value="Unassembled WGS sequence"/>
</dbReference>
<dbReference type="GO" id="GO:0005886">
    <property type="term" value="C:plasma membrane"/>
    <property type="evidence" value="ECO:0007669"/>
    <property type="project" value="UniProtKB-SubCell"/>
</dbReference>
<feature type="transmembrane region" description="Helical" evidence="11">
    <location>
        <begin position="273"/>
        <end position="306"/>
    </location>
</feature>
<evidence type="ECO:0000256" key="4">
    <source>
        <dbReference type="ARBA" id="ARBA00022519"/>
    </source>
</evidence>
<feature type="transmembrane region" description="Helical" evidence="11">
    <location>
        <begin position="135"/>
        <end position="157"/>
    </location>
</feature>
<keyword evidence="4" id="KW-0997">Cell inner membrane</keyword>
<keyword evidence="5 12" id="KW-0762">Sugar transport</keyword>
<reference evidence="12" key="1">
    <citation type="submission" date="2020-11" db="EMBL/GenBank/DDBJ databases">
        <title>Sequencing the genomes of 1000 actinobacteria strains.</title>
        <authorList>
            <person name="Klenk H.-P."/>
        </authorList>
    </citation>
    <scope>NUCLEOTIDE SEQUENCE</scope>
    <source>
        <strain evidence="12">DSM 45356</strain>
    </source>
</reference>
<evidence type="ECO:0000256" key="11">
    <source>
        <dbReference type="SAM" id="Phobius"/>
    </source>
</evidence>
<evidence type="ECO:0000313" key="13">
    <source>
        <dbReference type="Proteomes" id="UP000622552"/>
    </source>
</evidence>
<feature type="transmembrane region" description="Helical" evidence="11">
    <location>
        <begin position="192"/>
        <end position="209"/>
    </location>
</feature>
<keyword evidence="7 11" id="KW-1133">Transmembrane helix</keyword>
<evidence type="ECO:0000256" key="6">
    <source>
        <dbReference type="ARBA" id="ARBA00022692"/>
    </source>
</evidence>
<accession>A0A8J7GCZ0</accession>
<organism evidence="12 13">
    <name type="scientific">Longispora fulva</name>
    <dbReference type="NCBI Taxonomy" id="619741"/>
    <lineage>
        <taxon>Bacteria</taxon>
        <taxon>Bacillati</taxon>
        <taxon>Actinomycetota</taxon>
        <taxon>Actinomycetes</taxon>
        <taxon>Micromonosporales</taxon>
        <taxon>Micromonosporaceae</taxon>
        <taxon>Longispora</taxon>
    </lineage>
</organism>
<evidence type="ECO:0000256" key="9">
    <source>
        <dbReference type="ARBA" id="ARBA00035611"/>
    </source>
</evidence>
<feature type="transmembrane region" description="Helical" evidence="11">
    <location>
        <begin position="106"/>
        <end position="129"/>
    </location>
</feature>
<keyword evidence="3" id="KW-1003">Cell membrane</keyword>
<feature type="transmembrane region" description="Helical" evidence="11">
    <location>
        <begin position="57"/>
        <end position="76"/>
    </location>
</feature>
<evidence type="ECO:0000256" key="3">
    <source>
        <dbReference type="ARBA" id="ARBA00022475"/>
    </source>
</evidence>
<dbReference type="PANTHER" id="PTHR32196">
    <property type="entry name" value="ABC TRANSPORTER PERMEASE PROTEIN YPHD-RELATED-RELATED"/>
    <property type="match status" value="1"/>
</dbReference>
<gene>
    <name evidence="12" type="ORF">IW245_000346</name>
</gene>
<evidence type="ECO:0000256" key="7">
    <source>
        <dbReference type="ARBA" id="ARBA00022989"/>
    </source>
</evidence>
<feature type="transmembrane region" description="Helical" evidence="11">
    <location>
        <begin position="318"/>
        <end position="338"/>
    </location>
</feature>